<dbReference type="Proteomes" id="UP001292094">
    <property type="component" value="Unassembled WGS sequence"/>
</dbReference>
<dbReference type="GO" id="GO:0006313">
    <property type="term" value="P:DNA transposition"/>
    <property type="evidence" value="ECO:0007669"/>
    <property type="project" value="InterPro"/>
</dbReference>
<sequence length="274" mass="31447">MTRKESDENLSSRIFPALRWEAQPVLPMITAVCPLLCLVKMVGTTTNIGERARIIALREEGVQINEIAARVGHHRATVLRILAASRCIGNNQIPLPKPRLGKKKKTPERTDTLIKRCVIKNPFITSVEIKKEYPELLRNVSERTIRDRLHRDLKLRAHRAARKPYLTKSMKNGIFLHDGAPPHKCKNVNQWLRENNIPEIEWPGNSPDLNPIENVWSLMKNELKGKDTSTVIHLKETVLQLWRGIDRSYFEKLASSMPRRIQAVINAHGDNTKY</sequence>
<comment type="caution">
    <text evidence="3">The sequence shown here is derived from an EMBL/GenBank/DDBJ whole genome shotgun (WGS) entry which is preliminary data.</text>
</comment>
<dbReference type="InterPro" id="IPR036397">
    <property type="entry name" value="RNaseH_sf"/>
</dbReference>
<gene>
    <name evidence="3" type="ORF">Pmani_020365</name>
</gene>
<feature type="domain" description="Tc1-like transposase DDE" evidence="2">
    <location>
        <begin position="166"/>
        <end position="227"/>
    </location>
</feature>
<evidence type="ECO:0000256" key="1">
    <source>
        <dbReference type="ARBA" id="ARBA00004123"/>
    </source>
</evidence>
<comment type="subcellular location">
    <subcellularLocation>
        <location evidence="1">Nucleus</location>
    </subcellularLocation>
</comment>
<organism evidence="3 4">
    <name type="scientific">Petrolisthes manimaculis</name>
    <dbReference type="NCBI Taxonomy" id="1843537"/>
    <lineage>
        <taxon>Eukaryota</taxon>
        <taxon>Metazoa</taxon>
        <taxon>Ecdysozoa</taxon>
        <taxon>Arthropoda</taxon>
        <taxon>Crustacea</taxon>
        <taxon>Multicrustacea</taxon>
        <taxon>Malacostraca</taxon>
        <taxon>Eumalacostraca</taxon>
        <taxon>Eucarida</taxon>
        <taxon>Decapoda</taxon>
        <taxon>Pleocyemata</taxon>
        <taxon>Anomura</taxon>
        <taxon>Galatheoidea</taxon>
        <taxon>Porcellanidae</taxon>
        <taxon>Petrolisthes</taxon>
    </lineage>
</organism>
<accession>A0AAE1PIW1</accession>
<dbReference type="InterPro" id="IPR009057">
    <property type="entry name" value="Homeodomain-like_sf"/>
</dbReference>
<dbReference type="PANTHER" id="PTHR46068">
    <property type="entry name" value="PROTEIN CBG27172"/>
    <property type="match status" value="1"/>
</dbReference>
<dbReference type="Gene3D" id="3.30.420.10">
    <property type="entry name" value="Ribonuclease H-like superfamily/Ribonuclease H"/>
    <property type="match status" value="1"/>
</dbReference>
<dbReference type="GO" id="GO:0005634">
    <property type="term" value="C:nucleus"/>
    <property type="evidence" value="ECO:0007669"/>
    <property type="project" value="UniProtKB-SubCell"/>
</dbReference>
<dbReference type="GO" id="GO:0015074">
    <property type="term" value="P:DNA integration"/>
    <property type="evidence" value="ECO:0007669"/>
    <property type="project" value="InterPro"/>
</dbReference>
<proteinExistence type="predicted"/>
<reference evidence="3" key="1">
    <citation type="submission" date="2023-11" db="EMBL/GenBank/DDBJ databases">
        <title>Genome assemblies of two species of porcelain crab, Petrolisthes cinctipes and Petrolisthes manimaculis (Anomura: Porcellanidae).</title>
        <authorList>
            <person name="Angst P."/>
        </authorList>
    </citation>
    <scope>NUCLEOTIDE SEQUENCE</scope>
    <source>
        <strain evidence="3">PB745_02</strain>
        <tissue evidence="3">Gill</tissue>
    </source>
</reference>
<dbReference type="AlphaFoldDB" id="A0AAE1PIW1"/>
<dbReference type="InterPro" id="IPR038717">
    <property type="entry name" value="Tc1-like_DDE_dom"/>
</dbReference>
<evidence type="ECO:0000313" key="3">
    <source>
        <dbReference type="EMBL" id="KAK4307917.1"/>
    </source>
</evidence>
<protein>
    <recommendedName>
        <fullName evidence="2">Tc1-like transposase DDE domain-containing protein</fullName>
    </recommendedName>
</protein>
<dbReference type="GO" id="GO:0003677">
    <property type="term" value="F:DNA binding"/>
    <property type="evidence" value="ECO:0007669"/>
    <property type="project" value="InterPro"/>
</dbReference>
<evidence type="ECO:0000259" key="2">
    <source>
        <dbReference type="Pfam" id="PF13358"/>
    </source>
</evidence>
<name>A0AAE1PIW1_9EUCA</name>
<dbReference type="Pfam" id="PF13358">
    <property type="entry name" value="DDE_3"/>
    <property type="match status" value="1"/>
</dbReference>
<dbReference type="SUPFAM" id="SSF46689">
    <property type="entry name" value="Homeodomain-like"/>
    <property type="match status" value="1"/>
</dbReference>
<keyword evidence="4" id="KW-1185">Reference proteome</keyword>
<evidence type="ECO:0000313" key="4">
    <source>
        <dbReference type="Proteomes" id="UP001292094"/>
    </source>
</evidence>
<dbReference type="PANTHER" id="PTHR46068:SF1">
    <property type="entry name" value="TRANSPOSASE IS30-LIKE HTH DOMAIN-CONTAINING PROTEIN"/>
    <property type="match status" value="1"/>
</dbReference>
<dbReference type="EMBL" id="JAWZYT010001954">
    <property type="protein sequence ID" value="KAK4307917.1"/>
    <property type="molecule type" value="Genomic_DNA"/>
</dbReference>